<dbReference type="GO" id="GO:0022857">
    <property type="term" value="F:transmembrane transporter activity"/>
    <property type="evidence" value="ECO:0007669"/>
    <property type="project" value="InterPro"/>
</dbReference>
<comment type="subcellular location">
    <subcellularLocation>
        <location evidence="1">Cell membrane</location>
        <topology evidence="1">Multi-pass membrane protein</topology>
    </subcellularLocation>
</comment>
<evidence type="ECO:0000256" key="9">
    <source>
        <dbReference type="SAM" id="Phobius"/>
    </source>
</evidence>
<dbReference type="InterPro" id="IPR001851">
    <property type="entry name" value="ABC_transp_permease"/>
</dbReference>
<evidence type="ECO:0000256" key="4">
    <source>
        <dbReference type="ARBA" id="ARBA00022519"/>
    </source>
</evidence>
<gene>
    <name evidence="10" type="ORF">ESO86_01375</name>
</gene>
<evidence type="ECO:0000256" key="8">
    <source>
        <dbReference type="SAM" id="MobiDB-lite"/>
    </source>
</evidence>
<reference evidence="10 11" key="1">
    <citation type="submission" date="2019-01" db="EMBL/GenBank/DDBJ databases">
        <authorList>
            <person name="Li J."/>
        </authorList>
    </citation>
    <scope>NUCLEOTIDE SEQUENCE [LARGE SCALE GENOMIC DNA]</scope>
    <source>
        <strain evidence="10 11">CGMCC 4.7180</strain>
    </source>
</reference>
<feature type="transmembrane region" description="Helical" evidence="9">
    <location>
        <begin position="179"/>
        <end position="201"/>
    </location>
</feature>
<organism evidence="10 11">
    <name type="scientific">Agromyces binzhouensis</name>
    <dbReference type="NCBI Taxonomy" id="1817495"/>
    <lineage>
        <taxon>Bacteria</taxon>
        <taxon>Bacillati</taxon>
        <taxon>Actinomycetota</taxon>
        <taxon>Actinomycetes</taxon>
        <taxon>Micrococcales</taxon>
        <taxon>Microbacteriaceae</taxon>
        <taxon>Agromyces</taxon>
    </lineage>
</organism>
<keyword evidence="7 9" id="KW-0472">Membrane</keyword>
<keyword evidence="11" id="KW-1185">Reference proteome</keyword>
<evidence type="ECO:0000313" key="11">
    <source>
        <dbReference type="Proteomes" id="UP000292881"/>
    </source>
</evidence>
<feature type="transmembrane region" description="Helical" evidence="9">
    <location>
        <begin position="265"/>
        <end position="285"/>
    </location>
</feature>
<name>A0A4Q2JZF4_9MICO</name>
<dbReference type="CDD" id="cd06579">
    <property type="entry name" value="TM_PBP1_transp_AraH_like"/>
    <property type="match status" value="1"/>
</dbReference>
<dbReference type="GO" id="GO:0005886">
    <property type="term" value="C:plasma membrane"/>
    <property type="evidence" value="ECO:0007669"/>
    <property type="project" value="UniProtKB-SubCell"/>
</dbReference>
<keyword evidence="5 9" id="KW-0812">Transmembrane</keyword>
<evidence type="ECO:0000256" key="3">
    <source>
        <dbReference type="ARBA" id="ARBA00022475"/>
    </source>
</evidence>
<dbReference type="PANTHER" id="PTHR32196">
    <property type="entry name" value="ABC TRANSPORTER PERMEASE PROTEIN YPHD-RELATED-RELATED"/>
    <property type="match status" value="1"/>
</dbReference>
<evidence type="ECO:0000256" key="1">
    <source>
        <dbReference type="ARBA" id="ARBA00004651"/>
    </source>
</evidence>
<feature type="transmembrane region" description="Helical" evidence="9">
    <location>
        <begin position="290"/>
        <end position="309"/>
    </location>
</feature>
<sequence>MNTVTPPKERAAAPETAPASRRSLLKRPRQLWAVTGPLVIFVVMLAIVAGLTPTFLGSNGLTFIAAAAAPILLLALGQALVLNIGSIDLSNAAIAVLGAILLAFLLAPLAAAAPLLVLLIVTLFGAVNGLLVAYAQVPSFALTLGTLGIFQAAALVLSGSTTVYVSANGEAISALYQSGILGIPMTFWIGVVLAIVLWAGLRFTRLGLAMTAIGNNESGAIFSAVRNRRVKVVVFALSGFTAGLASIAIIAQSGSASATGAGGDLLLPAITAAILGGTSISGGVANPINVIFGALTVALVPIATTAIGVDAQAQNLVYGLVIIVVVALTMARTRGAVVK</sequence>
<evidence type="ECO:0000256" key="7">
    <source>
        <dbReference type="ARBA" id="ARBA00023136"/>
    </source>
</evidence>
<keyword evidence="3" id="KW-1003">Cell membrane</keyword>
<dbReference type="PANTHER" id="PTHR32196:SF21">
    <property type="entry name" value="ABC TRANSPORTER PERMEASE PROTEIN YPHD-RELATED"/>
    <property type="match status" value="1"/>
</dbReference>
<evidence type="ECO:0000256" key="6">
    <source>
        <dbReference type="ARBA" id="ARBA00022989"/>
    </source>
</evidence>
<keyword evidence="2" id="KW-0813">Transport</keyword>
<feature type="transmembrane region" description="Helical" evidence="9">
    <location>
        <begin position="232"/>
        <end position="253"/>
    </location>
</feature>
<feature type="transmembrane region" description="Helical" evidence="9">
    <location>
        <begin position="89"/>
        <end position="109"/>
    </location>
</feature>
<feature type="transmembrane region" description="Helical" evidence="9">
    <location>
        <begin position="315"/>
        <end position="331"/>
    </location>
</feature>
<comment type="caution">
    <text evidence="10">The sequence shown here is derived from an EMBL/GenBank/DDBJ whole genome shotgun (WGS) entry which is preliminary data.</text>
</comment>
<keyword evidence="4" id="KW-0997">Cell inner membrane</keyword>
<dbReference type="RefSeq" id="WP_165307199.1">
    <property type="nucleotide sequence ID" value="NZ_SDPL01000009.1"/>
</dbReference>
<accession>A0A4Q2JZF4</accession>
<dbReference type="Pfam" id="PF02653">
    <property type="entry name" value="BPD_transp_2"/>
    <property type="match status" value="1"/>
</dbReference>
<evidence type="ECO:0000313" key="10">
    <source>
        <dbReference type="EMBL" id="RXZ51658.1"/>
    </source>
</evidence>
<keyword evidence="6 9" id="KW-1133">Transmembrane helix</keyword>
<feature type="transmembrane region" description="Helical" evidence="9">
    <location>
        <begin position="63"/>
        <end position="82"/>
    </location>
</feature>
<dbReference type="Proteomes" id="UP000292881">
    <property type="component" value="Unassembled WGS sequence"/>
</dbReference>
<dbReference type="AlphaFoldDB" id="A0A4Q2JZF4"/>
<feature type="transmembrane region" description="Helical" evidence="9">
    <location>
        <begin position="147"/>
        <end position="167"/>
    </location>
</feature>
<dbReference type="EMBL" id="SDPL01000009">
    <property type="protein sequence ID" value="RXZ51658.1"/>
    <property type="molecule type" value="Genomic_DNA"/>
</dbReference>
<evidence type="ECO:0000256" key="5">
    <source>
        <dbReference type="ARBA" id="ARBA00022692"/>
    </source>
</evidence>
<feature type="transmembrane region" description="Helical" evidence="9">
    <location>
        <begin position="31"/>
        <end position="51"/>
    </location>
</feature>
<evidence type="ECO:0000256" key="2">
    <source>
        <dbReference type="ARBA" id="ARBA00022448"/>
    </source>
</evidence>
<protein>
    <submittedName>
        <fullName evidence="10">ABC transporter permease</fullName>
    </submittedName>
</protein>
<proteinExistence type="predicted"/>
<feature type="region of interest" description="Disordered" evidence="8">
    <location>
        <begin position="1"/>
        <end position="21"/>
    </location>
</feature>
<feature type="transmembrane region" description="Helical" evidence="9">
    <location>
        <begin position="115"/>
        <end position="135"/>
    </location>
</feature>